<proteinExistence type="predicted"/>
<dbReference type="OrthoDB" id="7189112at2"/>
<dbReference type="Proteomes" id="UP000241167">
    <property type="component" value="Unassembled WGS sequence"/>
</dbReference>
<organism evidence="2 3">
    <name type="scientific">Allosphingosinicella deserti</name>
    <dbReference type="NCBI Taxonomy" id="2116704"/>
    <lineage>
        <taxon>Bacteria</taxon>
        <taxon>Pseudomonadati</taxon>
        <taxon>Pseudomonadota</taxon>
        <taxon>Alphaproteobacteria</taxon>
        <taxon>Sphingomonadales</taxon>
        <taxon>Sphingomonadaceae</taxon>
        <taxon>Allosphingosinicella</taxon>
    </lineage>
</organism>
<evidence type="ECO:0000313" key="3">
    <source>
        <dbReference type="Proteomes" id="UP000241167"/>
    </source>
</evidence>
<dbReference type="EMBL" id="PXYI01000006">
    <property type="protein sequence ID" value="PSJ38555.1"/>
    <property type="molecule type" value="Genomic_DNA"/>
</dbReference>
<dbReference type="Pfam" id="PF09912">
    <property type="entry name" value="DUF2141"/>
    <property type="match status" value="1"/>
</dbReference>
<evidence type="ECO:0000313" key="2">
    <source>
        <dbReference type="EMBL" id="PSJ38555.1"/>
    </source>
</evidence>
<gene>
    <name evidence="2" type="ORF">C7I55_19225</name>
</gene>
<accession>A0A2P7QKR3</accession>
<sequence>MMKMVFPFALATLAFAPAVSAQAALGPDAAACAPGSNRPAVLVNVNGFKNRAGTIRIQLYGSNPSEFLAKGKKLRRIDLPVTRGGPMNVCVAVPKPGTYAVAVRHDADANGKSNWNDGGGFSNNPRISLLDLKPSLKEVAINVGGGIKPVNVVLNYRSGLSVGPIAR</sequence>
<reference evidence="2 3" key="1">
    <citation type="submission" date="2018-03" db="EMBL/GenBank/DDBJ databases">
        <title>The draft genome of Sphingosinicella sp. GL-C-18.</title>
        <authorList>
            <person name="Liu L."/>
            <person name="Li L."/>
            <person name="Liang L."/>
            <person name="Zhang X."/>
            <person name="Wang T."/>
        </authorList>
    </citation>
    <scope>NUCLEOTIDE SEQUENCE [LARGE SCALE GENOMIC DNA]</scope>
    <source>
        <strain evidence="2 3">GL-C-18</strain>
    </source>
</reference>
<name>A0A2P7QKR3_9SPHN</name>
<keyword evidence="3" id="KW-1185">Reference proteome</keyword>
<dbReference type="RefSeq" id="WP_106514623.1">
    <property type="nucleotide sequence ID" value="NZ_PXYI01000006.1"/>
</dbReference>
<keyword evidence="1" id="KW-0732">Signal</keyword>
<dbReference type="AlphaFoldDB" id="A0A2P7QKR3"/>
<dbReference type="InterPro" id="IPR018673">
    <property type="entry name" value="DUF2141"/>
</dbReference>
<comment type="caution">
    <text evidence="2">The sequence shown here is derived from an EMBL/GenBank/DDBJ whole genome shotgun (WGS) entry which is preliminary data.</text>
</comment>
<feature type="signal peptide" evidence="1">
    <location>
        <begin position="1"/>
        <end position="23"/>
    </location>
</feature>
<feature type="chain" id="PRO_5015148383" description="DUF2141 domain-containing protein" evidence="1">
    <location>
        <begin position="24"/>
        <end position="167"/>
    </location>
</feature>
<evidence type="ECO:0000256" key="1">
    <source>
        <dbReference type="SAM" id="SignalP"/>
    </source>
</evidence>
<protein>
    <recommendedName>
        <fullName evidence="4">DUF2141 domain-containing protein</fullName>
    </recommendedName>
</protein>
<evidence type="ECO:0008006" key="4">
    <source>
        <dbReference type="Google" id="ProtNLM"/>
    </source>
</evidence>